<name>A0A2P2N071_RHIMU</name>
<organism evidence="1">
    <name type="scientific">Rhizophora mucronata</name>
    <name type="common">Asiatic mangrove</name>
    <dbReference type="NCBI Taxonomy" id="61149"/>
    <lineage>
        <taxon>Eukaryota</taxon>
        <taxon>Viridiplantae</taxon>
        <taxon>Streptophyta</taxon>
        <taxon>Embryophyta</taxon>
        <taxon>Tracheophyta</taxon>
        <taxon>Spermatophyta</taxon>
        <taxon>Magnoliopsida</taxon>
        <taxon>eudicotyledons</taxon>
        <taxon>Gunneridae</taxon>
        <taxon>Pentapetalae</taxon>
        <taxon>rosids</taxon>
        <taxon>fabids</taxon>
        <taxon>Malpighiales</taxon>
        <taxon>Rhizophoraceae</taxon>
        <taxon>Rhizophora</taxon>
    </lineage>
</organism>
<protein>
    <submittedName>
        <fullName evidence="1">Uncharacterized protein</fullName>
    </submittedName>
</protein>
<sequence>MMEKIIFSGKSYIAFRGKNTNQPSLKVQITNSLRVYIKDTRIPSMLLNRSIFMRDPTLHLTET</sequence>
<dbReference type="EMBL" id="GGEC01055386">
    <property type="protein sequence ID" value="MBX35870.1"/>
    <property type="molecule type" value="Transcribed_RNA"/>
</dbReference>
<dbReference type="AlphaFoldDB" id="A0A2P2N071"/>
<evidence type="ECO:0000313" key="1">
    <source>
        <dbReference type="EMBL" id="MBX35870.1"/>
    </source>
</evidence>
<reference evidence="1" key="1">
    <citation type="submission" date="2018-02" db="EMBL/GenBank/DDBJ databases">
        <title>Rhizophora mucronata_Transcriptome.</title>
        <authorList>
            <person name="Meera S.P."/>
            <person name="Sreeshan A."/>
            <person name="Augustine A."/>
        </authorList>
    </citation>
    <scope>NUCLEOTIDE SEQUENCE</scope>
    <source>
        <tissue evidence="1">Leaf</tissue>
    </source>
</reference>
<accession>A0A2P2N071</accession>
<proteinExistence type="predicted"/>